<dbReference type="CDD" id="cd02513">
    <property type="entry name" value="CMP-NeuAc_Synthase"/>
    <property type="match status" value="1"/>
</dbReference>
<dbReference type="Pfam" id="PF02348">
    <property type="entry name" value="CTP_transf_3"/>
    <property type="match status" value="1"/>
</dbReference>
<comment type="caution">
    <text evidence="1">The sequence shown here is derived from an EMBL/GenBank/DDBJ whole genome shotgun (WGS) entry which is preliminary data.</text>
</comment>
<dbReference type="InterPro" id="IPR029044">
    <property type="entry name" value="Nucleotide-diphossugar_trans"/>
</dbReference>
<dbReference type="EC" id="2.7.7.82" evidence="1"/>
<dbReference type="RefSeq" id="WP_071063683.1">
    <property type="nucleotide sequence ID" value="NZ_MKIE01000006.1"/>
</dbReference>
<proteinExistence type="predicted"/>
<evidence type="ECO:0000313" key="2">
    <source>
        <dbReference type="Proteomes" id="UP000180254"/>
    </source>
</evidence>
<dbReference type="PANTHER" id="PTHR21485:SF6">
    <property type="entry name" value="N-ACYLNEURAMINATE CYTIDYLYLTRANSFERASE-RELATED"/>
    <property type="match status" value="1"/>
</dbReference>
<protein>
    <submittedName>
        <fullName evidence="1">CMP-N,N'-diacetyllegionaminic acid synthase</fullName>
        <ecNumber evidence="1">2.7.7.82</ecNumber>
    </submittedName>
</protein>
<dbReference type="GO" id="GO:0008781">
    <property type="term" value="F:N-acylneuraminate cytidylyltransferase activity"/>
    <property type="evidence" value="ECO:0007669"/>
    <property type="project" value="TreeGrafter"/>
</dbReference>
<dbReference type="InterPro" id="IPR050793">
    <property type="entry name" value="CMP-NeuNAc_synthase"/>
</dbReference>
<keyword evidence="2" id="KW-1185">Reference proteome</keyword>
<name>A0A1S1V755_9FIRM</name>
<gene>
    <name evidence="1" type="primary">neuA</name>
    <name evidence="1" type="ORF">EUAN_17410</name>
</gene>
<keyword evidence="1" id="KW-0808">Transferase</keyword>
<organism evidence="1 2">
    <name type="scientific">Andreesenia angusta</name>
    <dbReference type="NCBI Taxonomy" id="39480"/>
    <lineage>
        <taxon>Bacteria</taxon>
        <taxon>Bacillati</taxon>
        <taxon>Bacillota</taxon>
        <taxon>Tissierellia</taxon>
        <taxon>Tissierellales</taxon>
        <taxon>Gottschalkiaceae</taxon>
        <taxon>Andreesenia</taxon>
    </lineage>
</organism>
<dbReference type="OrthoDB" id="9805604at2"/>
<dbReference type="PANTHER" id="PTHR21485">
    <property type="entry name" value="HAD SUPERFAMILY MEMBERS CMAS AND KDSC"/>
    <property type="match status" value="1"/>
</dbReference>
<dbReference type="Gene3D" id="3.90.550.10">
    <property type="entry name" value="Spore Coat Polysaccharide Biosynthesis Protein SpsA, Chain A"/>
    <property type="match status" value="1"/>
</dbReference>
<evidence type="ECO:0000313" key="1">
    <source>
        <dbReference type="EMBL" id="OHW61977.1"/>
    </source>
</evidence>
<dbReference type="SUPFAM" id="SSF53448">
    <property type="entry name" value="Nucleotide-diphospho-sugar transferases"/>
    <property type="match status" value="1"/>
</dbReference>
<dbReference type="Proteomes" id="UP000180254">
    <property type="component" value="Unassembled WGS sequence"/>
</dbReference>
<sequence length="233" mass="26398">MIKDKSILCIVPARGGSKGIPNKNLKSLLGKPLIAHTIEESLRSVYIDRIIVSTDSEEIGKVSTEYGAEVPFLRPNELAKDDTPGIAPVVHVINWIKENESIAYDYVCLLQCTSPLRRIEQVDEAIERIVGGGEDTLVSVCESKENPYWMKEIKDGYLEEFIVQENQYTRRQDIPKTYSLNGAIYIGKTKTILKEGNFLLDKTIAFIMDRASSVDIDDMLDFKFVEMLMEETR</sequence>
<dbReference type="STRING" id="39480.EUAN_17410"/>
<dbReference type="EMBL" id="MKIE01000006">
    <property type="protein sequence ID" value="OHW61977.1"/>
    <property type="molecule type" value="Genomic_DNA"/>
</dbReference>
<accession>A0A1S1V755</accession>
<keyword evidence="1" id="KW-0548">Nucleotidyltransferase</keyword>
<reference evidence="1 2" key="1">
    <citation type="submission" date="2016-09" db="EMBL/GenBank/DDBJ databases">
        <title>Genome sequence of Eubacterium angustum.</title>
        <authorList>
            <person name="Poehlein A."/>
            <person name="Daniel R."/>
        </authorList>
    </citation>
    <scope>NUCLEOTIDE SEQUENCE [LARGE SCALE GENOMIC DNA]</scope>
    <source>
        <strain evidence="1 2">DSM 1989</strain>
    </source>
</reference>
<dbReference type="AlphaFoldDB" id="A0A1S1V755"/>
<dbReference type="InterPro" id="IPR003329">
    <property type="entry name" value="Cytidylyl_trans"/>
</dbReference>